<name>A0A0D8BQA7_GEOKU</name>
<reference evidence="2 3" key="1">
    <citation type="submission" date="2015-01" db="EMBL/GenBank/DDBJ databases">
        <authorList>
            <person name="Filippidou S."/>
            <person name="Jeanneret N."/>
            <person name="Russel-Delif L."/>
            <person name="Junier T."/>
            <person name="Wunderlin T."/>
            <person name="Molina V."/>
            <person name="Johnson S.L."/>
            <person name="Davenport K.W."/>
            <person name="Chain P.S."/>
            <person name="Dorador C."/>
            <person name="Junier P."/>
        </authorList>
    </citation>
    <scope>NUCLEOTIDE SEQUENCE [LARGE SCALE GENOMIC DNA]</scope>
    <source>
        <strain evidence="2 3">Et7/4</strain>
    </source>
</reference>
<evidence type="ECO:0000313" key="3">
    <source>
        <dbReference type="Proteomes" id="UP000032522"/>
    </source>
</evidence>
<protein>
    <submittedName>
        <fullName evidence="2">Uncharacterized protein</fullName>
    </submittedName>
</protein>
<dbReference type="PATRIC" id="fig|1462.6.peg.3613"/>
<sequence length="85" mass="9541">MHQPCSSGKTVRKTPGRVLDTIPTQSKTPLIRHMGRMDQEKTQRRFSWINTGSTDIRANSVAGFEVALDGILLVYSLVTLELVER</sequence>
<organism evidence="2 3">
    <name type="scientific">Geobacillus kaustophilus</name>
    <dbReference type="NCBI Taxonomy" id="1462"/>
    <lineage>
        <taxon>Bacteria</taxon>
        <taxon>Bacillati</taxon>
        <taxon>Bacillota</taxon>
        <taxon>Bacilli</taxon>
        <taxon>Bacillales</taxon>
        <taxon>Anoxybacillaceae</taxon>
        <taxon>Geobacillus</taxon>
        <taxon>Geobacillus thermoleovorans group</taxon>
    </lineage>
</organism>
<dbReference type="Proteomes" id="UP000032522">
    <property type="component" value="Unassembled WGS sequence"/>
</dbReference>
<evidence type="ECO:0000256" key="1">
    <source>
        <dbReference type="SAM" id="MobiDB-lite"/>
    </source>
</evidence>
<gene>
    <name evidence="2" type="ORF">LG52_3285</name>
</gene>
<evidence type="ECO:0000313" key="2">
    <source>
        <dbReference type="EMBL" id="KJE26321.1"/>
    </source>
</evidence>
<dbReference type="AlphaFoldDB" id="A0A0D8BQA7"/>
<feature type="region of interest" description="Disordered" evidence="1">
    <location>
        <begin position="1"/>
        <end position="25"/>
    </location>
</feature>
<dbReference type="EMBL" id="JYBP01000003">
    <property type="protein sequence ID" value="KJE26321.1"/>
    <property type="molecule type" value="Genomic_DNA"/>
</dbReference>
<comment type="caution">
    <text evidence="2">The sequence shown here is derived from an EMBL/GenBank/DDBJ whole genome shotgun (WGS) entry which is preliminary data.</text>
</comment>
<accession>A0A0D8BQA7</accession>
<proteinExistence type="predicted"/>